<dbReference type="EC" id="3.2.2.28" evidence="5"/>
<dbReference type="InterPro" id="IPR036895">
    <property type="entry name" value="Uracil-DNA_glycosylase-like_sf"/>
</dbReference>
<evidence type="ECO:0000256" key="2">
    <source>
        <dbReference type="ARBA" id="ARBA00022801"/>
    </source>
</evidence>
<evidence type="ECO:0000313" key="6">
    <source>
        <dbReference type="Proteomes" id="UP000600307"/>
    </source>
</evidence>
<dbReference type="PANTHER" id="PTHR12159:SF9">
    <property type="entry name" value="G_T MISMATCH-SPECIFIC THYMINE DNA GLYCOSYLASE"/>
    <property type="match status" value="1"/>
</dbReference>
<dbReference type="SUPFAM" id="SSF52141">
    <property type="entry name" value="Uracil-DNA glycosylase-like"/>
    <property type="match status" value="1"/>
</dbReference>
<evidence type="ECO:0000259" key="4">
    <source>
        <dbReference type="Pfam" id="PF03167"/>
    </source>
</evidence>
<keyword evidence="3" id="KW-0234">DNA repair</keyword>
<dbReference type="RefSeq" id="WP_095923573.1">
    <property type="nucleotide sequence ID" value="NZ_CBCSED010000011.1"/>
</dbReference>
<name>A0ABS0DXR1_9GAMM</name>
<dbReference type="InterPro" id="IPR015637">
    <property type="entry name" value="MUG/TDG"/>
</dbReference>
<evidence type="ECO:0000256" key="3">
    <source>
        <dbReference type="ARBA" id="ARBA00023204"/>
    </source>
</evidence>
<gene>
    <name evidence="5" type="primary">mug</name>
    <name evidence="5" type="ORF">IV431_21830</name>
</gene>
<evidence type="ECO:0000256" key="1">
    <source>
        <dbReference type="ARBA" id="ARBA00022763"/>
    </source>
</evidence>
<protein>
    <submittedName>
        <fullName evidence="5">G/U mismatch-specific DNA glycosylase</fullName>
        <ecNumber evidence="5">3.2.2.28</ecNumber>
    </submittedName>
</protein>
<keyword evidence="1" id="KW-0227">DNA damage</keyword>
<dbReference type="NCBIfam" id="NF007570">
    <property type="entry name" value="PRK10201.1"/>
    <property type="match status" value="1"/>
</dbReference>
<dbReference type="PANTHER" id="PTHR12159">
    <property type="entry name" value="G/T AND G/U MISMATCH-SPECIFIC DNA GLYCOSYLASE"/>
    <property type="match status" value="1"/>
</dbReference>
<reference evidence="5 6" key="1">
    <citation type="submission" date="2020-11" db="EMBL/GenBank/DDBJ databases">
        <title>Taxonomic investigation of Rahnella spp.</title>
        <authorList>
            <person name="Lee S.D."/>
        </authorList>
    </citation>
    <scope>NUCLEOTIDE SEQUENCE [LARGE SCALE GENOMIC DNA]</scope>
    <source>
        <strain evidence="5 6">SAP-10</strain>
    </source>
</reference>
<comment type="caution">
    <text evidence="5">The sequence shown here is derived from an EMBL/GenBank/DDBJ whole genome shotgun (WGS) entry which is preliminary data.</text>
</comment>
<organism evidence="5 6">
    <name type="scientific">Rahnella victoriana</name>
    <dbReference type="NCBI Taxonomy" id="1510570"/>
    <lineage>
        <taxon>Bacteria</taxon>
        <taxon>Pseudomonadati</taxon>
        <taxon>Pseudomonadota</taxon>
        <taxon>Gammaproteobacteria</taxon>
        <taxon>Enterobacterales</taxon>
        <taxon>Yersiniaceae</taxon>
        <taxon>Rahnella</taxon>
    </lineage>
</organism>
<keyword evidence="2 5" id="KW-0378">Hydrolase</keyword>
<dbReference type="Gene3D" id="3.40.470.10">
    <property type="entry name" value="Uracil-DNA glycosylase-like domain"/>
    <property type="match status" value="1"/>
</dbReference>
<sequence length="167" mass="18553">MITDIIADDLLVVFCGINPGLSSAHKGYPFANGSNRFWKVIHQAGFTGRQLMPEQWQQLKDFGCGITALVARPTVAASELMRDELREGGEVLKEKILRHQPRALAILGKQAFSQAFGISKVSWGRQPLKMGRTEVWVLPNTSGLNRATLDELVSAYRELCLSLQRDS</sequence>
<dbReference type="CDD" id="cd10028">
    <property type="entry name" value="UDG-F2_TDG_MUG"/>
    <property type="match status" value="1"/>
</dbReference>
<keyword evidence="5" id="KW-0326">Glycosidase</keyword>
<dbReference type="Pfam" id="PF03167">
    <property type="entry name" value="UDG"/>
    <property type="match status" value="1"/>
</dbReference>
<accession>A0ABS0DXR1</accession>
<feature type="domain" description="Uracil-DNA glycosylase-like" evidence="4">
    <location>
        <begin position="7"/>
        <end position="151"/>
    </location>
</feature>
<dbReference type="Proteomes" id="UP000600307">
    <property type="component" value="Unassembled WGS sequence"/>
</dbReference>
<dbReference type="EMBL" id="JADOBH010000006">
    <property type="protein sequence ID" value="MBF7958198.1"/>
    <property type="molecule type" value="Genomic_DNA"/>
</dbReference>
<keyword evidence="6" id="KW-1185">Reference proteome</keyword>
<dbReference type="InterPro" id="IPR005122">
    <property type="entry name" value="Uracil-DNA_glycosylase-like"/>
</dbReference>
<evidence type="ECO:0000313" key="5">
    <source>
        <dbReference type="EMBL" id="MBF7958198.1"/>
    </source>
</evidence>
<dbReference type="GO" id="GO:0016798">
    <property type="term" value="F:hydrolase activity, acting on glycosyl bonds"/>
    <property type="evidence" value="ECO:0007669"/>
    <property type="project" value="UniProtKB-KW"/>
</dbReference>
<proteinExistence type="predicted"/>